<proteinExistence type="predicted"/>
<evidence type="ECO:0000313" key="2">
    <source>
        <dbReference type="Proteomes" id="UP000240708"/>
    </source>
</evidence>
<organism evidence="1 2">
    <name type="scientific">Cecembia rubra</name>
    <dbReference type="NCBI Taxonomy" id="1485585"/>
    <lineage>
        <taxon>Bacteria</taxon>
        <taxon>Pseudomonadati</taxon>
        <taxon>Bacteroidota</taxon>
        <taxon>Cytophagia</taxon>
        <taxon>Cytophagales</taxon>
        <taxon>Cyclobacteriaceae</taxon>
        <taxon>Cecembia</taxon>
    </lineage>
</organism>
<dbReference type="Pfam" id="PF00702">
    <property type="entry name" value="Hydrolase"/>
    <property type="match status" value="1"/>
</dbReference>
<dbReference type="Gene3D" id="1.10.150.240">
    <property type="entry name" value="Putative phosphatase, domain 2"/>
    <property type="match status" value="1"/>
</dbReference>
<dbReference type="InterPro" id="IPR023198">
    <property type="entry name" value="PGP-like_dom2"/>
</dbReference>
<keyword evidence="1" id="KW-0378">Hydrolase</keyword>
<dbReference type="SFLD" id="SFLDS00003">
    <property type="entry name" value="Haloacid_Dehalogenase"/>
    <property type="match status" value="1"/>
</dbReference>
<dbReference type="PANTHER" id="PTHR47478:SF1">
    <property type="entry name" value="PYRIMIDINE 5'-NUCLEOTIDASE YJJG"/>
    <property type="match status" value="1"/>
</dbReference>
<dbReference type="AlphaFoldDB" id="A0A2P8DXV0"/>
<dbReference type="GO" id="GO:0008253">
    <property type="term" value="F:5'-nucleotidase activity"/>
    <property type="evidence" value="ECO:0007669"/>
    <property type="project" value="InterPro"/>
</dbReference>
<name>A0A2P8DXV0_9BACT</name>
<dbReference type="InterPro" id="IPR036412">
    <property type="entry name" value="HAD-like_sf"/>
</dbReference>
<dbReference type="SUPFAM" id="SSF56784">
    <property type="entry name" value="HAD-like"/>
    <property type="match status" value="1"/>
</dbReference>
<sequence length="242" mass="28295">MRTILIENKLSLKTYQHLFFDLDHTLWDYDRNVHESLSELHDVYQLINCGIESPEKFIQSFYNVNFKLWALYDVGKIDKDSLRENRFKLVFENAGADPNLVPKLMEEDFMHRTSSKPHVLPYTFEILDYLQPNYGLHIISNGFNESQAKKMMASGLTPYFDLVITSETTGHKKPDPRIFQYALDKLRIKNTDTIMIGDNPNSDILGAIRANIDNVYFDPHQKGIEHQPTYTIRHLKELENLL</sequence>
<evidence type="ECO:0000313" key="1">
    <source>
        <dbReference type="EMBL" id="PSL02032.1"/>
    </source>
</evidence>
<dbReference type="PANTHER" id="PTHR47478">
    <property type="match status" value="1"/>
</dbReference>
<dbReference type="NCBIfam" id="TIGR01549">
    <property type="entry name" value="HAD-SF-IA-v1"/>
    <property type="match status" value="1"/>
</dbReference>
<dbReference type="NCBIfam" id="TIGR02254">
    <property type="entry name" value="YjjG_YfnB"/>
    <property type="match status" value="1"/>
</dbReference>
<dbReference type="EMBL" id="PYGF01000011">
    <property type="protein sequence ID" value="PSL02032.1"/>
    <property type="molecule type" value="Genomic_DNA"/>
</dbReference>
<dbReference type="PRINTS" id="PR00413">
    <property type="entry name" value="HADHALOGNASE"/>
</dbReference>
<dbReference type="InterPro" id="IPR052550">
    <property type="entry name" value="Pyrimidine_5'-ntase_YjjG"/>
</dbReference>
<dbReference type="Proteomes" id="UP000240708">
    <property type="component" value="Unassembled WGS sequence"/>
</dbReference>
<keyword evidence="2" id="KW-1185">Reference proteome</keyword>
<dbReference type="InterPro" id="IPR006439">
    <property type="entry name" value="HAD-SF_hydro_IA"/>
</dbReference>
<gene>
    <name evidence="1" type="ORF">CLV48_111121</name>
</gene>
<accession>A0A2P8DXV0</accession>
<dbReference type="InterPro" id="IPR023214">
    <property type="entry name" value="HAD_sf"/>
</dbReference>
<dbReference type="InterPro" id="IPR011951">
    <property type="entry name" value="HAD-SF_hydro_IA_YjjG/PynA"/>
</dbReference>
<reference evidence="1 2" key="1">
    <citation type="submission" date="2018-03" db="EMBL/GenBank/DDBJ databases">
        <title>Genomic Encyclopedia of Archaeal and Bacterial Type Strains, Phase II (KMG-II): from individual species to whole genera.</title>
        <authorList>
            <person name="Goeker M."/>
        </authorList>
    </citation>
    <scope>NUCLEOTIDE SEQUENCE [LARGE SCALE GENOMIC DNA]</scope>
    <source>
        <strain evidence="1 2">DSM 28057</strain>
    </source>
</reference>
<comment type="caution">
    <text evidence="1">The sequence shown here is derived from an EMBL/GenBank/DDBJ whole genome shotgun (WGS) entry which is preliminary data.</text>
</comment>
<dbReference type="SFLD" id="SFLDG01129">
    <property type="entry name" value="C1.5:_HAD__Beta-PGM__Phosphata"/>
    <property type="match status" value="1"/>
</dbReference>
<dbReference type="Gene3D" id="3.40.50.1000">
    <property type="entry name" value="HAD superfamily/HAD-like"/>
    <property type="match status" value="1"/>
</dbReference>
<protein>
    <submittedName>
        <fullName evidence="1">Putative hydrolase of the HAD superfamily</fullName>
    </submittedName>
</protein>